<evidence type="ECO:0008006" key="5">
    <source>
        <dbReference type="Google" id="ProtNLM"/>
    </source>
</evidence>
<evidence type="ECO:0000256" key="1">
    <source>
        <dbReference type="SAM" id="MobiDB-lite"/>
    </source>
</evidence>
<feature type="region of interest" description="Disordered" evidence="1">
    <location>
        <begin position="181"/>
        <end position="210"/>
    </location>
</feature>
<protein>
    <recommendedName>
        <fullName evidence="5">MxaK protein</fullName>
    </recommendedName>
</protein>
<dbReference type="RefSeq" id="WP_407866492.1">
    <property type="nucleotide sequence ID" value="NZ_BAAFZP010000002.1"/>
</dbReference>
<evidence type="ECO:0000313" key="4">
    <source>
        <dbReference type="Proteomes" id="UP001628091"/>
    </source>
</evidence>
<keyword evidence="4" id="KW-1185">Reference proteome</keyword>
<feature type="transmembrane region" description="Helical" evidence="2">
    <location>
        <begin position="32"/>
        <end position="54"/>
    </location>
</feature>
<keyword evidence="2" id="KW-1133">Transmembrane helix</keyword>
<reference evidence="3 4" key="1">
    <citation type="submission" date="2024-10" db="EMBL/GenBank/DDBJ databases">
        <title>Isolation, draft genome sequencing and identification of Phyllobacterium sp. NSA23, isolated from leaf soil.</title>
        <authorList>
            <person name="Akita H."/>
        </authorList>
    </citation>
    <scope>NUCLEOTIDE SEQUENCE [LARGE SCALE GENOMIC DNA]</scope>
    <source>
        <strain evidence="3 4">NSA23</strain>
    </source>
</reference>
<accession>A0ABQ0H4X4</accession>
<sequence length="210" mass="23090">MADLSSFLPRLGKSGNSAWLHLPSLATGRLKGVFLVNALAVAFAAFTVSGWLAFSAWSDNRIIARLAAGRDIAVSDGARPEILLARGQFLMRRGRVDEAQALVPAVRASGNQRVLAALQYDLANARLRKALSLLEEMKIDQAVPLINLAKDGYRAALSVRPDFWDARYNLDVAMRLVRDFPETEQSSEEPPQETPERLWTDLPGLPRGLP</sequence>
<dbReference type="InterPro" id="IPR011990">
    <property type="entry name" value="TPR-like_helical_dom_sf"/>
</dbReference>
<gene>
    <name evidence="3" type="ORF">PPNSA23_39260</name>
</gene>
<dbReference type="EMBL" id="BAAFZP010000002">
    <property type="protein sequence ID" value="GAB1583983.1"/>
    <property type="molecule type" value="Genomic_DNA"/>
</dbReference>
<evidence type="ECO:0000313" key="3">
    <source>
        <dbReference type="EMBL" id="GAB1583983.1"/>
    </source>
</evidence>
<evidence type="ECO:0000256" key="2">
    <source>
        <dbReference type="SAM" id="Phobius"/>
    </source>
</evidence>
<name>A0ABQ0H4X4_9HYPH</name>
<proteinExistence type="predicted"/>
<dbReference type="SUPFAM" id="SSF48452">
    <property type="entry name" value="TPR-like"/>
    <property type="match status" value="1"/>
</dbReference>
<dbReference type="Proteomes" id="UP001628091">
    <property type="component" value="Unassembled WGS sequence"/>
</dbReference>
<organism evidence="3 4">
    <name type="scientific">Phyllobacterium phragmitis</name>
    <dbReference type="NCBI Taxonomy" id="2670329"/>
    <lineage>
        <taxon>Bacteria</taxon>
        <taxon>Pseudomonadati</taxon>
        <taxon>Pseudomonadota</taxon>
        <taxon>Alphaproteobacteria</taxon>
        <taxon>Hyphomicrobiales</taxon>
        <taxon>Phyllobacteriaceae</taxon>
        <taxon>Phyllobacterium</taxon>
    </lineage>
</organism>
<keyword evidence="2" id="KW-0472">Membrane</keyword>
<keyword evidence="2" id="KW-0812">Transmembrane</keyword>
<dbReference type="Gene3D" id="1.25.40.10">
    <property type="entry name" value="Tetratricopeptide repeat domain"/>
    <property type="match status" value="1"/>
</dbReference>
<comment type="caution">
    <text evidence="3">The sequence shown here is derived from an EMBL/GenBank/DDBJ whole genome shotgun (WGS) entry which is preliminary data.</text>
</comment>